<sequence length="107" mass="12572">MCNFIVPASVKRGDLHITVSTNGKSPMLSKKIKEDLEETFGEEYIEYINALGDLRKLVLEEIDDIKIRKKVFQKFIYNDLLNQYKRGEIEDIKKALNELYNKVIQEF</sequence>
<keyword evidence="4" id="KW-0520">NAD</keyword>
<evidence type="ECO:0000313" key="8">
    <source>
        <dbReference type="Proteomes" id="UP000324646"/>
    </source>
</evidence>
<dbReference type="PANTHER" id="PTHR35330:SF1">
    <property type="entry name" value="SIROHEME BIOSYNTHESIS PROTEIN MET8"/>
    <property type="match status" value="1"/>
</dbReference>
<feature type="domain" description="Siroheme synthase central" evidence="6">
    <location>
        <begin position="12"/>
        <end position="38"/>
    </location>
</feature>
<evidence type="ECO:0000256" key="1">
    <source>
        <dbReference type="ARBA" id="ARBA00005010"/>
    </source>
</evidence>
<dbReference type="InterPro" id="IPR028281">
    <property type="entry name" value="Sirohaem_synthase_central"/>
</dbReference>
<reference evidence="7 8" key="1">
    <citation type="submission" date="2019-07" db="EMBL/GenBank/DDBJ databases">
        <title>Complete genome of Crassaminicella thermophila SY095.</title>
        <authorList>
            <person name="Li X."/>
        </authorList>
    </citation>
    <scope>NUCLEOTIDE SEQUENCE [LARGE SCALE GENOMIC DNA]</scope>
    <source>
        <strain evidence="7 8">SY095</strain>
    </source>
</reference>
<dbReference type="UniPathway" id="UPA00262">
    <property type="reaction ID" value="UER00222"/>
</dbReference>
<evidence type="ECO:0000313" key="7">
    <source>
        <dbReference type="EMBL" id="QEK11821.1"/>
    </source>
</evidence>
<evidence type="ECO:0000259" key="6">
    <source>
        <dbReference type="Pfam" id="PF14824"/>
    </source>
</evidence>
<dbReference type="GO" id="GO:0004325">
    <property type="term" value="F:ferrochelatase activity"/>
    <property type="evidence" value="ECO:0007669"/>
    <property type="project" value="InterPro"/>
</dbReference>
<dbReference type="GO" id="GO:0019354">
    <property type="term" value="P:siroheme biosynthetic process"/>
    <property type="evidence" value="ECO:0007669"/>
    <property type="project" value="UniProtKB-UniPathway"/>
</dbReference>
<dbReference type="InterPro" id="IPR042518">
    <property type="entry name" value="SirC_C"/>
</dbReference>
<gene>
    <name evidence="7" type="ORF">FQB35_05250</name>
</gene>
<dbReference type="AlphaFoldDB" id="A0A5C0SCB7"/>
<evidence type="ECO:0000256" key="4">
    <source>
        <dbReference type="ARBA" id="ARBA00023027"/>
    </source>
</evidence>
<dbReference type="EC" id="1.3.1.76" evidence="2"/>
<dbReference type="SUPFAM" id="SSF75615">
    <property type="entry name" value="Siroheme synthase middle domains-like"/>
    <property type="match status" value="1"/>
</dbReference>
<dbReference type="InterPro" id="IPR028161">
    <property type="entry name" value="Met8-like"/>
</dbReference>
<keyword evidence="8" id="KW-1185">Reference proteome</keyword>
<keyword evidence="3" id="KW-0560">Oxidoreductase</keyword>
<organism evidence="7 8">
    <name type="scientific">Crassaminicella thermophila</name>
    <dbReference type="NCBI Taxonomy" id="2599308"/>
    <lineage>
        <taxon>Bacteria</taxon>
        <taxon>Bacillati</taxon>
        <taxon>Bacillota</taxon>
        <taxon>Clostridia</taxon>
        <taxon>Eubacteriales</taxon>
        <taxon>Clostridiaceae</taxon>
        <taxon>Crassaminicella</taxon>
    </lineage>
</organism>
<dbReference type="OrthoDB" id="9773765at2"/>
<evidence type="ECO:0000256" key="2">
    <source>
        <dbReference type="ARBA" id="ARBA00012400"/>
    </source>
</evidence>
<comment type="pathway">
    <text evidence="1">Porphyrin-containing compound metabolism; siroheme biosynthesis; sirohydrochlorin from precorrin-2: step 1/1.</text>
</comment>
<protein>
    <recommendedName>
        <fullName evidence="2">precorrin-2 dehydrogenase</fullName>
        <ecNumber evidence="2">1.3.1.76</ecNumber>
    </recommendedName>
</protein>
<accession>A0A5C0SCB7</accession>
<dbReference type="RefSeq" id="WP_148808976.1">
    <property type="nucleotide sequence ID" value="NZ_CP042243.1"/>
</dbReference>
<dbReference type="Pfam" id="PF14824">
    <property type="entry name" value="Sirohm_synth_M"/>
    <property type="match status" value="1"/>
</dbReference>
<evidence type="ECO:0000256" key="3">
    <source>
        <dbReference type="ARBA" id="ARBA00023002"/>
    </source>
</evidence>
<dbReference type="Gene3D" id="1.10.8.610">
    <property type="entry name" value="SirC, precorrin-2 dehydrogenase, C-terminal helical domain-like"/>
    <property type="match status" value="1"/>
</dbReference>
<name>A0A5C0SCB7_CRATE</name>
<evidence type="ECO:0000256" key="5">
    <source>
        <dbReference type="ARBA" id="ARBA00023244"/>
    </source>
</evidence>
<dbReference type="Proteomes" id="UP000324646">
    <property type="component" value="Chromosome"/>
</dbReference>
<keyword evidence="5" id="KW-0627">Porphyrin biosynthesis</keyword>
<dbReference type="KEGG" id="crs:FQB35_05250"/>
<dbReference type="GO" id="GO:0043115">
    <property type="term" value="F:precorrin-2 dehydrogenase activity"/>
    <property type="evidence" value="ECO:0007669"/>
    <property type="project" value="UniProtKB-EC"/>
</dbReference>
<dbReference type="EMBL" id="CP042243">
    <property type="protein sequence ID" value="QEK11821.1"/>
    <property type="molecule type" value="Genomic_DNA"/>
</dbReference>
<proteinExistence type="predicted"/>
<dbReference type="PANTHER" id="PTHR35330">
    <property type="entry name" value="SIROHEME BIOSYNTHESIS PROTEIN MET8"/>
    <property type="match status" value="1"/>
</dbReference>